<feature type="compositionally biased region" description="Polar residues" evidence="13">
    <location>
        <begin position="74"/>
        <end position="93"/>
    </location>
</feature>
<dbReference type="Proteomes" id="UP000554235">
    <property type="component" value="Unassembled WGS sequence"/>
</dbReference>
<evidence type="ECO:0000313" key="15">
    <source>
        <dbReference type="Proteomes" id="UP000554235"/>
    </source>
</evidence>
<evidence type="ECO:0000256" key="10">
    <source>
        <dbReference type="ARBA" id="ARBA00023128"/>
    </source>
</evidence>
<dbReference type="InterPro" id="IPR013875">
    <property type="entry name" value="Pam17"/>
</dbReference>
<evidence type="ECO:0000256" key="13">
    <source>
        <dbReference type="SAM" id="MobiDB-lite"/>
    </source>
</evidence>
<dbReference type="EMBL" id="JAADYS010000808">
    <property type="protein sequence ID" value="KAF4466919.1"/>
    <property type="molecule type" value="Genomic_DNA"/>
</dbReference>
<name>A0A8H4P932_9HYPO</name>
<evidence type="ECO:0000256" key="11">
    <source>
        <dbReference type="ARBA" id="ARBA00023136"/>
    </source>
</evidence>
<comment type="similarity">
    <text evidence="2 12">Belongs to the PAM17 family.</text>
</comment>
<feature type="transmembrane region" description="Helical" evidence="12">
    <location>
        <begin position="151"/>
        <end position="180"/>
    </location>
</feature>
<evidence type="ECO:0000256" key="1">
    <source>
        <dbReference type="ARBA" id="ARBA00004448"/>
    </source>
</evidence>
<evidence type="ECO:0000256" key="7">
    <source>
        <dbReference type="ARBA" id="ARBA00022946"/>
    </source>
</evidence>
<accession>A0A8H4P932</accession>
<keyword evidence="5 12" id="KW-0999">Mitochondrion inner membrane</keyword>
<keyword evidence="10 12" id="KW-0496">Mitochondrion</keyword>
<evidence type="ECO:0000256" key="6">
    <source>
        <dbReference type="ARBA" id="ARBA00022927"/>
    </source>
</evidence>
<keyword evidence="15" id="KW-1185">Reference proteome</keyword>
<evidence type="ECO:0000256" key="5">
    <source>
        <dbReference type="ARBA" id="ARBA00022792"/>
    </source>
</evidence>
<keyword evidence="6 12" id="KW-0653">Protein transport</keyword>
<gene>
    <name evidence="14" type="ORF">FALBO_6219</name>
</gene>
<feature type="region of interest" description="Disordered" evidence="13">
    <location>
        <begin position="66"/>
        <end position="95"/>
    </location>
</feature>
<feature type="transmembrane region" description="Helical" evidence="12">
    <location>
        <begin position="116"/>
        <end position="139"/>
    </location>
</feature>
<keyword evidence="4 12" id="KW-0812">Transmembrane</keyword>
<keyword evidence="3 12" id="KW-0813">Transport</keyword>
<comment type="subunit">
    <text evidence="12">Component of the PAM complex.</text>
</comment>
<evidence type="ECO:0000256" key="2">
    <source>
        <dbReference type="ARBA" id="ARBA00006837"/>
    </source>
</evidence>
<comment type="function">
    <text evidence="12">Component of the PAM complex, a complex required for the translocation of transit peptide-containing proteins from the inner membrane into the mitochondrial matrix in an ATP-dependent manner.</text>
</comment>
<proteinExistence type="inferred from homology"/>
<evidence type="ECO:0000256" key="4">
    <source>
        <dbReference type="ARBA" id="ARBA00022692"/>
    </source>
</evidence>
<dbReference type="Pfam" id="PF08566">
    <property type="entry name" value="Pam17"/>
    <property type="match status" value="1"/>
</dbReference>
<evidence type="ECO:0000256" key="8">
    <source>
        <dbReference type="ARBA" id="ARBA00022989"/>
    </source>
</evidence>
<comment type="subcellular location">
    <subcellularLocation>
        <location evidence="1 12">Mitochondrion inner membrane</location>
        <topology evidence="1 12">Multi-pass membrane protein</topology>
    </subcellularLocation>
</comment>
<reference evidence="14 15" key="1">
    <citation type="submission" date="2020-01" db="EMBL/GenBank/DDBJ databases">
        <title>Identification and distribution of gene clusters putatively required for synthesis of sphingolipid metabolism inhibitors in phylogenetically diverse species of the filamentous fungus Fusarium.</title>
        <authorList>
            <person name="Kim H.-S."/>
            <person name="Busman M."/>
            <person name="Brown D.W."/>
            <person name="Divon H."/>
            <person name="Uhlig S."/>
            <person name="Proctor R.H."/>
        </authorList>
    </citation>
    <scope>NUCLEOTIDE SEQUENCE [LARGE SCALE GENOMIC DNA]</scope>
    <source>
        <strain evidence="14 15">NRRL 20459</strain>
    </source>
</reference>
<dbReference type="PANTHER" id="PTHR28021">
    <property type="entry name" value="PRESEQUENCE TRANSLOCATED-ASSOCIATED MOTOR SUBUNIT PAM17, MITOCHONDRIAL"/>
    <property type="match status" value="1"/>
</dbReference>
<keyword evidence="9 12" id="KW-0811">Translocation</keyword>
<organism evidence="14 15">
    <name type="scientific">Fusarium albosuccineum</name>
    <dbReference type="NCBI Taxonomy" id="1237068"/>
    <lineage>
        <taxon>Eukaryota</taxon>
        <taxon>Fungi</taxon>
        <taxon>Dikarya</taxon>
        <taxon>Ascomycota</taxon>
        <taxon>Pezizomycotina</taxon>
        <taxon>Sordariomycetes</taxon>
        <taxon>Hypocreomycetidae</taxon>
        <taxon>Hypocreales</taxon>
        <taxon>Nectriaceae</taxon>
        <taxon>Fusarium</taxon>
        <taxon>Fusarium decemcellulare species complex</taxon>
    </lineage>
</organism>
<dbReference type="GO" id="GO:0030150">
    <property type="term" value="P:protein import into mitochondrial matrix"/>
    <property type="evidence" value="ECO:0007669"/>
    <property type="project" value="UniProtKB-UniRule"/>
</dbReference>
<protein>
    <recommendedName>
        <fullName evidence="12">Presequence translocated-associated motor subunit PAM17</fullName>
    </recommendedName>
</protein>
<comment type="caution">
    <text evidence="14">The sequence shown here is derived from an EMBL/GenBank/DDBJ whole genome shotgun (WGS) entry which is preliminary data.</text>
</comment>
<keyword evidence="11 12" id="KW-0472">Membrane</keyword>
<keyword evidence="7" id="KW-0809">Transit peptide</keyword>
<evidence type="ECO:0000256" key="3">
    <source>
        <dbReference type="ARBA" id="ARBA00022448"/>
    </source>
</evidence>
<evidence type="ECO:0000256" key="9">
    <source>
        <dbReference type="ARBA" id="ARBA00023010"/>
    </source>
</evidence>
<dbReference type="AlphaFoldDB" id="A0A8H4P932"/>
<evidence type="ECO:0000256" key="12">
    <source>
        <dbReference type="RuleBase" id="RU367146"/>
    </source>
</evidence>
<dbReference type="OrthoDB" id="5970083at2759"/>
<sequence>MASPLKTLVLRYPVCQAATGFARSAPKAAPFSTIAAARPVSSLAHSPLRRQCLAPAVSIPKTFARANSGKPELSSASQQSLNAKPEQSSAQGSEQHHALDWNSFFQLRVKRRRYQLLFSITNGILGGGGGAVFLSTGLAEPVITQIPLDPFVTLGVMTLAFSGLGWLIGPSIGNQVFYALNRKWKKQITQKEAEFFERIKKHRVDPTNSSASNPVPDFYGEKIQSVSGYRQWLKDQKAFNKKKSANFV</sequence>
<keyword evidence="8 12" id="KW-1133">Transmembrane helix</keyword>
<dbReference type="GO" id="GO:0001405">
    <property type="term" value="C:PAM complex, Tim23 associated import motor"/>
    <property type="evidence" value="ECO:0007669"/>
    <property type="project" value="UniProtKB-UniRule"/>
</dbReference>
<evidence type="ECO:0000313" key="14">
    <source>
        <dbReference type="EMBL" id="KAF4466919.1"/>
    </source>
</evidence>
<dbReference type="PANTHER" id="PTHR28021:SF1">
    <property type="entry name" value="PRESEQUENCE TRANSLOCATED-ASSOCIATED MOTOR SUBUNIT PAM17, MITOCHONDRIAL"/>
    <property type="match status" value="1"/>
</dbReference>